<feature type="domain" description="Nudix hydrolase" evidence="1">
    <location>
        <begin position="140"/>
        <end position="247"/>
    </location>
</feature>
<reference evidence="2" key="1">
    <citation type="submission" date="2022-01" db="EMBL/GenBank/DDBJ databases">
        <authorList>
            <person name="King R."/>
        </authorList>
    </citation>
    <scope>NUCLEOTIDE SEQUENCE</scope>
</reference>
<organism evidence="2 3">
    <name type="scientific">Chironomus riparius</name>
    <dbReference type="NCBI Taxonomy" id="315576"/>
    <lineage>
        <taxon>Eukaryota</taxon>
        <taxon>Metazoa</taxon>
        <taxon>Ecdysozoa</taxon>
        <taxon>Arthropoda</taxon>
        <taxon>Hexapoda</taxon>
        <taxon>Insecta</taxon>
        <taxon>Pterygota</taxon>
        <taxon>Neoptera</taxon>
        <taxon>Endopterygota</taxon>
        <taxon>Diptera</taxon>
        <taxon>Nematocera</taxon>
        <taxon>Chironomoidea</taxon>
        <taxon>Chironomidae</taxon>
        <taxon>Chironominae</taxon>
        <taxon>Chironomus</taxon>
    </lineage>
</organism>
<evidence type="ECO:0000259" key="1">
    <source>
        <dbReference type="Pfam" id="PF00293"/>
    </source>
</evidence>
<evidence type="ECO:0000313" key="2">
    <source>
        <dbReference type="EMBL" id="CAG9805937.1"/>
    </source>
</evidence>
<protein>
    <recommendedName>
        <fullName evidence="1">Nudix hydrolase domain-containing protein</fullName>
    </recommendedName>
</protein>
<dbReference type="GO" id="GO:0047631">
    <property type="term" value="F:ADP-ribose diphosphatase activity"/>
    <property type="evidence" value="ECO:0007669"/>
    <property type="project" value="InterPro"/>
</dbReference>
<dbReference type="Gene3D" id="3.90.79.10">
    <property type="entry name" value="Nucleoside Triphosphate Pyrophosphohydrolase"/>
    <property type="match status" value="1"/>
</dbReference>
<dbReference type="PANTHER" id="PTHR13030:SF8">
    <property type="entry name" value="ADP-RIBOSE PYROPHOSPHATASE, MITOCHONDRIAL"/>
    <property type="match status" value="1"/>
</dbReference>
<dbReference type="Pfam" id="PF25969">
    <property type="entry name" value="NUDT9_N"/>
    <property type="match status" value="1"/>
</dbReference>
<accession>A0A9N9WTZ9</accession>
<dbReference type="AlphaFoldDB" id="A0A9N9WTZ9"/>
<dbReference type="InterPro" id="IPR000086">
    <property type="entry name" value="NUDIX_hydrolase_dom"/>
</dbReference>
<proteinExistence type="predicted"/>
<dbReference type="CDD" id="cd03670">
    <property type="entry name" value="NUDIX_ADPRase_Nudt9"/>
    <property type="match status" value="1"/>
</dbReference>
<reference evidence="2" key="2">
    <citation type="submission" date="2022-10" db="EMBL/GenBank/DDBJ databases">
        <authorList>
            <consortium name="ENA_rothamsted_submissions"/>
            <consortium name="culmorum"/>
            <person name="King R."/>
        </authorList>
    </citation>
    <scope>NUCLEOTIDE SEQUENCE</scope>
</reference>
<dbReference type="InterPro" id="IPR039989">
    <property type="entry name" value="NUDT9"/>
</dbReference>
<dbReference type="PANTHER" id="PTHR13030">
    <property type="entry name" value="NUDIX HYDROLASE"/>
    <property type="match status" value="1"/>
</dbReference>
<dbReference type="OrthoDB" id="9972248at2759"/>
<dbReference type="EMBL" id="OU895878">
    <property type="protein sequence ID" value="CAG9805937.1"/>
    <property type="molecule type" value="Genomic_DNA"/>
</dbReference>
<evidence type="ECO:0000313" key="3">
    <source>
        <dbReference type="Proteomes" id="UP001153620"/>
    </source>
</evidence>
<keyword evidence="3" id="KW-1185">Reference proteome</keyword>
<dbReference type="Proteomes" id="UP001153620">
    <property type="component" value="Chromosome 2"/>
</dbReference>
<name>A0A9N9WTZ9_9DIPT</name>
<dbReference type="Pfam" id="PF00293">
    <property type="entry name" value="NUDIX"/>
    <property type="match status" value="1"/>
</dbReference>
<dbReference type="InterPro" id="IPR015797">
    <property type="entry name" value="NUDIX_hydrolase-like_dom_sf"/>
</dbReference>
<gene>
    <name evidence="2" type="ORF">CHIRRI_LOCUS8803</name>
</gene>
<sequence>MNKIFKHIVCRNGIYANKIQRFIVDDERIQWNIDFDYKPPFYESEGLIGKPWADLASDDPNFKPQFNAIDGNVNRVSHTGDYKVVNNLPLNPFGRTGITGRGILGRYGPNHAADPIVSTWKRDRNNEIVKHEDGYPILRVLCIQRGDTKEIALPGGMVDPGEQVSVTLKREFIEEALNGKIQESELDDFFNKGDEVYKGYVDDPRNTDNAWMETVAVNFHDEDGTFLNKLKFEAGDDAIGIHWIEVSKDVKLYASHAKLIKATAALRKAHF</sequence>
<dbReference type="SUPFAM" id="SSF55811">
    <property type="entry name" value="Nudix"/>
    <property type="match status" value="1"/>
</dbReference>